<evidence type="ECO:0000313" key="6">
    <source>
        <dbReference type="Proteomes" id="UP000014500"/>
    </source>
</evidence>
<evidence type="ECO:0000256" key="1">
    <source>
        <dbReference type="ARBA" id="ARBA00022723"/>
    </source>
</evidence>
<dbReference type="InterPro" id="IPR033658">
    <property type="entry name" value="GRX_PICOT-like"/>
</dbReference>
<dbReference type="InterPro" id="IPR013766">
    <property type="entry name" value="Thioredoxin_domain"/>
</dbReference>
<evidence type="ECO:0000256" key="3">
    <source>
        <dbReference type="ARBA" id="ARBA00023014"/>
    </source>
</evidence>
<dbReference type="PANTHER" id="PTHR10293">
    <property type="entry name" value="GLUTAREDOXIN FAMILY MEMBER"/>
    <property type="match status" value="1"/>
</dbReference>
<dbReference type="HOGENOM" id="CLU_026126_12_2_1"/>
<dbReference type="CDD" id="cd03028">
    <property type="entry name" value="GRX_PICOT_like"/>
    <property type="match status" value="2"/>
</dbReference>
<dbReference type="NCBIfam" id="TIGR00365">
    <property type="entry name" value="Grx4 family monothiol glutaredoxin"/>
    <property type="match status" value="2"/>
</dbReference>
<dbReference type="OMA" id="WAEPCKT"/>
<reference evidence="6" key="1">
    <citation type="submission" date="2011-05" db="EMBL/GenBank/DDBJ databases">
        <authorList>
            <person name="Richards S.R."/>
            <person name="Qu J."/>
            <person name="Jiang H."/>
            <person name="Jhangiani S.N."/>
            <person name="Agravi P."/>
            <person name="Goodspeed R."/>
            <person name="Gross S."/>
            <person name="Mandapat C."/>
            <person name="Jackson L."/>
            <person name="Mathew T."/>
            <person name="Pu L."/>
            <person name="Thornton R."/>
            <person name="Saada N."/>
            <person name="Wilczek-Boney K.B."/>
            <person name="Lee S."/>
            <person name="Kovar C."/>
            <person name="Wu Y."/>
            <person name="Scherer S.E."/>
            <person name="Worley K.C."/>
            <person name="Muzny D.M."/>
            <person name="Gibbs R."/>
        </authorList>
    </citation>
    <scope>NUCLEOTIDE SEQUENCE</scope>
    <source>
        <strain evidence="6">Brora</strain>
    </source>
</reference>
<dbReference type="STRING" id="126957.T1IHG2"/>
<dbReference type="EMBL" id="JH429903">
    <property type="status" value="NOT_ANNOTATED_CDS"/>
    <property type="molecule type" value="Genomic_DNA"/>
</dbReference>
<protein>
    <recommendedName>
        <fullName evidence="4">Thioredoxin domain-containing protein</fullName>
    </recommendedName>
</protein>
<keyword evidence="6" id="KW-1185">Reference proteome</keyword>
<dbReference type="SUPFAM" id="SSF52833">
    <property type="entry name" value="Thioredoxin-like"/>
    <property type="match status" value="3"/>
</dbReference>
<dbReference type="GO" id="GO:0005829">
    <property type="term" value="C:cytosol"/>
    <property type="evidence" value="ECO:0007669"/>
    <property type="project" value="TreeGrafter"/>
</dbReference>
<dbReference type="GO" id="GO:0051536">
    <property type="term" value="F:iron-sulfur cluster binding"/>
    <property type="evidence" value="ECO:0007669"/>
    <property type="project" value="UniProtKB-KW"/>
</dbReference>
<dbReference type="Pfam" id="PF00462">
    <property type="entry name" value="Glutaredoxin"/>
    <property type="match status" value="2"/>
</dbReference>
<sequence>MAITNVQKIQEFDKILNETSSKGNLLVVHFWTSWAPQCKQITEILQLISKDQALSSVVILEVEAENIPALSLKYNINAVPTCLLIKNNKEVARINGANVPEINKKIKENCQIGFVLPSPSFSEQSEKDLNTRLNALIRQADCVLFMKGTANEPRCGFSKSIIEILNQHNTDFSTFDILSDEEVRQGLKTFSNWPTYPQLYIKGELIGGLDIVKEMEESGDLSSMLPKKENKDEKLKKLINKAAIMVFMKGNRETPRCGFSKTLTEILNETGVSYSTFDILEDEQVRQNLKVYSNWPTYPQVYVNGELVGGLDIIKELKSSGELLDTLSVKDC</sequence>
<dbReference type="CDD" id="cd02984">
    <property type="entry name" value="TRX_PICOT"/>
    <property type="match status" value="1"/>
</dbReference>
<dbReference type="PROSITE" id="PS51352">
    <property type="entry name" value="THIOREDOXIN_2"/>
    <property type="match status" value="1"/>
</dbReference>
<keyword evidence="1" id="KW-0479">Metal-binding</keyword>
<feature type="domain" description="Thioredoxin" evidence="4">
    <location>
        <begin position="1"/>
        <end position="111"/>
    </location>
</feature>
<evidence type="ECO:0000256" key="2">
    <source>
        <dbReference type="ARBA" id="ARBA00023004"/>
    </source>
</evidence>
<dbReference type="GO" id="GO:0005634">
    <property type="term" value="C:nucleus"/>
    <property type="evidence" value="ECO:0007669"/>
    <property type="project" value="TreeGrafter"/>
</dbReference>
<dbReference type="InterPro" id="IPR004480">
    <property type="entry name" value="Monothiol_GRX-rel"/>
</dbReference>
<dbReference type="eggNOG" id="KOG0911">
    <property type="taxonomic scope" value="Eukaryota"/>
</dbReference>
<reference evidence="5" key="2">
    <citation type="submission" date="2015-02" db="UniProtKB">
        <authorList>
            <consortium name="EnsemblMetazoa"/>
        </authorList>
    </citation>
    <scope>IDENTIFICATION</scope>
</reference>
<evidence type="ECO:0000259" key="4">
    <source>
        <dbReference type="PROSITE" id="PS51352"/>
    </source>
</evidence>
<dbReference type="PANTHER" id="PTHR10293:SF73">
    <property type="entry name" value="GLUTAREDOXIN-3"/>
    <property type="match status" value="1"/>
</dbReference>
<dbReference type="PhylomeDB" id="T1IHG2"/>
<accession>T1IHG2</accession>
<proteinExistence type="predicted"/>
<dbReference type="GO" id="GO:0006879">
    <property type="term" value="P:intracellular iron ion homeostasis"/>
    <property type="evidence" value="ECO:0007669"/>
    <property type="project" value="TreeGrafter"/>
</dbReference>
<dbReference type="InterPro" id="IPR002109">
    <property type="entry name" value="Glutaredoxin"/>
</dbReference>
<dbReference type="GO" id="GO:0046872">
    <property type="term" value="F:metal ion binding"/>
    <property type="evidence" value="ECO:0007669"/>
    <property type="project" value="UniProtKB-KW"/>
</dbReference>
<dbReference type="PROSITE" id="PS51354">
    <property type="entry name" value="GLUTAREDOXIN_2"/>
    <property type="match status" value="2"/>
</dbReference>
<dbReference type="FunFam" id="3.40.30.10:FF:000012">
    <property type="entry name" value="Monothiol glutaredoxin"/>
    <property type="match status" value="2"/>
</dbReference>
<organism evidence="5 6">
    <name type="scientific">Strigamia maritima</name>
    <name type="common">European centipede</name>
    <name type="synonym">Geophilus maritimus</name>
    <dbReference type="NCBI Taxonomy" id="126957"/>
    <lineage>
        <taxon>Eukaryota</taxon>
        <taxon>Metazoa</taxon>
        <taxon>Ecdysozoa</taxon>
        <taxon>Arthropoda</taxon>
        <taxon>Myriapoda</taxon>
        <taxon>Chilopoda</taxon>
        <taxon>Pleurostigmophora</taxon>
        <taxon>Geophilomorpha</taxon>
        <taxon>Linotaeniidae</taxon>
        <taxon>Strigamia</taxon>
    </lineage>
</organism>
<evidence type="ECO:0000313" key="5">
    <source>
        <dbReference type="EnsemblMetazoa" id="SMAR000277-PA"/>
    </source>
</evidence>
<name>T1IHG2_STRMM</name>
<dbReference type="Gene3D" id="3.40.30.10">
    <property type="entry name" value="Glutaredoxin"/>
    <property type="match status" value="3"/>
</dbReference>
<dbReference type="AlphaFoldDB" id="T1IHG2"/>
<keyword evidence="3" id="KW-0411">Iron-sulfur</keyword>
<dbReference type="Pfam" id="PF00085">
    <property type="entry name" value="Thioredoxin"/>
    <property type="match status" value="1"/>
</dbReference>
<keyword evidence="2" id="KW-0408">Iron</keyword>
<dbReference type="Proteomes" id="UP000014500">
    <property type="component" value="Unassembled WGS sequence"/>
</dbReference>
<dbReference type="InterPro" id="IPR036249">
    <property type="entry name" value="Thioredoxin-like_sf"/>
</dbReference>
<dbReference type="EnsemblMetazoa" id="SMAR000277-RA">
    <property type="protein sequence ID" value="SMAR000277-PA"/>
    <property type="gene ID" value="SMAR000277"/>
</dbReference>